<evidence type="ECO:0000256" key="2">
    <source>
        <dbReference type="SAM" id="Phobius"/>
    </source>
</evidence>
<reference evidence="3 4" key="1">
    <citation type="submission" date="2021-02" db="EMBL/GenBank/DDBJ databases">
        <title>Porcisia hertigi Genome sequencing and assembly.</title>
        <authorList>
            <person name="Almutairi H."/>
            <person name="Gatherer D."/>
        </authorList>
    </citation>
    <scope>NUCLEOTIDE SEQUENCE [LARGE SCALE GENOMIC DNA]</scope>
    <source>
        <strain evidence="3 4">C119</strain>
    </source>
</reference>
<feature type="transmembrane region" description="Helical" evidence="2">
    <location>
        <begin position="406"/>
        <end position="423"/>
    </location>
</feature>
<dbReference type="OrthoDB" id="273535at2759"/>
<dbReference type="AlphaFoldDB" id="A0A836L0B0"/>
<evidence type="ECO:0000313" key="4">
    <source>
        <dbReference type="Proteomes" id="UP000674318"/>
    </source>
</evidence>
<dbReference type="Proteomes" id="UP000674318">
    <property type="component" value="Chromosome 35"/>
</dbReference>
<dbReference type="RefSeq" id="XP_067753286.1">
    <property type="nucleotide sequence ID" value="XM_067897129.1"/>
</dbReference>
<dbReference type="GeneID" id="94287206"/>
<feature type="transmembrane region" description="Helical" evidence="2">
    <location>
        <begin position="260"/>
        <end position="281"/>
    </location>
</feature>
<sequence length="424" mass="45070">METPRIITVFFFNKTALQYALSVALLLAPLYAFVLKPLVRWIRRCAAGNAAVGDVLPPPPPPPPASTASAHKDTLVELSADTSNGFLLPVSLGATPASFTPIFATAATTTSSPSEEHVRNGSGALSQRSRTGAPLPPPLVPQDSTPNGQGPACPLKVTGSALRLEEVDHVPPAECFVSAVCRHVQQRGAALFNCCDNAVRSALQSGEVHHNRLQEQYEQLNTTDASLESLYARPAFHEWYAANREQLLREMQLREASAKWHHVATATVLLVAFMFLPAYSFSTQTNAIQWVSPLTSAGNKAAVSAAPLAQLLVTRLDSIQSRGLTHRTATTATPSSPRGRTGICLIATTAMKAVEYVGILAAVCALITSCFMPHDSGYTASVALVFFLFLVMESTVVPAVAVKLGLGSLVLLTVVAMSVYRAAA</sequence>
<keyword evidence="4" id="KW-1185">Reference proteome</keyword>
<comment type="caution">
    <text evidence="3">The sequence shown here is derived from an EMBL/GenBank/DDBJ whole genome shotgun (WGS) entry which is preliminary data.</text>
</comment>
<evidence type="ECO:0000313" key="3">
    <source>
        <dbReference type="EMBL" id="KAG5492502.1"/>
    </source>
</evidence>
<organism evidence="3 4">
    <name type="scientific">Porcisia hertigi</name>
    <dbReference type="NCBI Taxonomy" id="2761500"/>
    <lineage>
        <taxon>Eukaryota</taxon>
        <taxon>Discoba</taxon>
        <taxon>Euglenozoa</taxon>
        <taxon>Kinetoplastea</taxon>
        <taxon>Metakinetoplastina</taxon>
        <taxon>Trypanosomatida</taxon>
        <taxon>Trypanosomatidae</taxon>
        <taxon>Leishmaniinae</taxon>
        <taxon>Porcisia</taxon>
    </lineage>
</organism>
<keyword evidence="2" id="KW-0472">Membrane</keyword>
<proteinExistence type="predicted"/>
<gene>
    <name evidence="3" type="ORF">JKF63_01080</name>
</gene>
<protein>
    <submittedName>
        <fullName evidence="3">Uncharacterized protein</fullName>
    </submittedName>
</protein>
<accession>A0A836L0B0</accession>
<feature type="transmembrane region" description="Helical" evidence="2">
    <location>
        <begin position="16"/>
        <end position="34"/>
    </location>
</feature>
<name>A0A836L0B0_9TRYP</name>
<dbReference type="KEGG" id="phet:94287206"/>
<keyword evidence="2" id="KW-0812">Transmembrane</keyword>
<dbReference type="EMBL" id="JAFJZO010000035">
    <property type="protein sequence ID" value="KAG5492502.1"/>
    <property type="molecule type" value="Genomic_DNA"/>
</dbReference>
<feature type="transmembrane region" description="Helical" evidence="2">
    <location>
        <begin position="353"/>
        <end position="371"/>
    </location>
</feature>
<feature type="transmembrane region" description="Helical" evidence="2">
    <location>
        <begin position="378"/>
        <end position="400"/>
    </location>
</feature>
<feature type="region of interest" description="Disordered" evidence="1">
    <location>
        <begin position="108"/>
        <end position="152"/>
    </location>
</feature>
<keyword evidence="2" id="KW-1133">Transmembrane helix</keyword>
<evidence type="ECO:0000256" key="1">
    <source>
        <dbReference type="SAM" id="MobiDB-lite"/>
    </source>
</evidence>